<protein>
    <submittedName>
        <fullName evidence="1">Uncharacterized protein</fullName>
    </submittedName>
</protein>
<organism evidence="1 2">
    <name type="scientific">Brachionus plicatilis</name>
    <name type="common">Marine rotifer</name>
    <name type="synonym">Brachionus muelleri</name>
    <dbReference type="NCBI Taxonomy" id="10195"/>
    <lineage>
        <taxon>Eukaryota</taxon>
        <taxon>Metazoa</taxon>
        <taxon>Spiralia</taxon>
        <taxon>Gnathifera</taxon>
        <taxon>Rotifera</taxon>
        <taxon>Eurotatoria</taxon>
        <taxon>Monogononta</taxon>
        <taxon>Pseudotrocha</taxon>
        <taxon>Ploima</taxon>
        <taxon>Brachionidae</taxon>
        <taxon>Brachionus</taxon>
    </lineage>
</organism>
<evidence type="ECO:0000313" key="2">
    <source>
        <dbReference type="Proteomes" id="UP000276133"/>
    </source>
</evidence>
<reference evidence="1 2" key="1">
    <citation type="journal article" date="2018" name="Sci. Rep.">
        <title>Genomic signatures of local adaptation to the degree of environmental predictability in rotifers.</title>
        <authorList>
            <person name="Franch-Gras L."/>
            <person name="Hahn C."/>
            <person name="Garcia-Roger E.M."/>
            <person name="Carmona M.J."/>
            <person name="Serra M."/>
            <person name="Gomez A."/>
        </authorList>
    </citation>
    <scope>NUCLEOTIDE SEQUENCE [LARGE SCALE GENOMIC DNA]</scope>
    <source>
        <strain evidence="1">HYR1</strain>
    </source>
</reference>
<gene>
    <name evidence="1" type="ORF">BpHYR1_025829</name>
</gene>
<accession>A0A3M7R9K8</accession>
<dbReference type="AlphaFoldDB" id="A0A3M7R9K8"/>
<dbReference type="Proteomes" id="UP000276133">
    <property type="component" value="Unassembled WGS sequence"/>
</dbReference>
<comment type="caution">
    <text evidence="1">The sequence shown here is derived from an EMBL/GenBank/DDBJ whole genome shotgun (WGS) entry which is preliminary data.</text>
</comment>
<sequence>MYNIAKSGPHDARCWRELRANIRKERILHIRSEAPSAQSFRNSICSDLVDLMKKYQNRWTKSLKNLRTRIVPVKDETLFT</sequence>
<evidence type="ECO:0000313" key="1">
    <source>
        <dbReference type="EMBL" id="RNA20237.1"/>
    </source>
</evidence>
<dbReference type="EMBL" id="REGN01003893">
    <property type="protein sequence ID" value="RNA20237.1"/>
    <property type="molecule type" value="Genomic_DNA"/>
</dbReference>
<keyword evidence="2" id="KW-1185">Reference proteome</keyword>
<name>A0A3M7R9K8_BRAPC</name>
<proteinExistence type="predicted"/>